<name>A0A7S3DRF8_9STRA</name>
<dbReference type="SUPFAM" id="SSF57802">
    <property type="entry name" value="Rubredoxin-like"/>
    <property type="match status" value="1"/>
</dbReference>
<dbReference type="GO" id="GO:0005506">
    <property type="term" value="F:iron ion binding"/>
    <property type="evidence" value="ECO:0007669"/>
    <property type="project" value="InterPro"/>
</dbReference>
<keyword evidence="2" id="KW-0732">Signal</keyword>
<protein>
    <recommendedName>
        <fullName evidence="3">Rubredoxin-like domain-containing protein</fullName>
    </recommendedName>
</protein>
<sequence length="500" mass="54998">MKFQQALAFLLLHPDYSSAWVLPTPRAQGQRGSNRQWQPLSAASNYNEESISEFLNSNELEMMLGDQEMTSPTQEMGTTTTAAQVRSSRYRVALPSHQGDQSTIILASAVAASPTEEATTLASAATAETSTETTTATDSEADPYASAFDSQMEKMQSYAERVEDANQGSALTEKFKSMDLQDIISTLIIPSIALFAAGRWAFNRVSSRVVENTDSILDAFAREMIYHDGDFDEMKLCYNDYSRKLLILGPTRTETMLKMYLEVYAKKKTVSPQSIVTLSYVFTLAKLSEEKAADVLVKLCRQMGPNKISSAGKLLFLGSRILKSPDGRKALEPIKDMIKATYRDEAVAETLVDTSQQAIAEASYRAAVQAAGKSQTALSLGWETLGLDRDTAQRIFDEEAEEGFVSARETMYGGQSTKYDKKGRIIAKDGSLADPEEAKAAAEEAEEEEAISNVYECGECGYTLFIAEGRESKFFGTDFKCPECGASKDKFEARDDFGED</sequence>
<feature type="compositionally biased region" description="Low complexity" evidence="1">
    <location>
        <begin position="122"/>
        <end position="138"/>
    </location>
</feature>
<reference evidence="4" key="1">
    <citation type="submission" date="2021-01" db="EMBL/GenBank/DDBJ databases">
        <authorList>
            <person name="Corre E."/>
            <person name="Pelletier E."/>
            <person name="Niang G."/>
            <person name="Scheremetjew M."/>
            <person name="Finn R."/>
            <person name="Kale V."/>
            <person name="Holt S."/>
            <person name="Cochrane G."/>
            <person name="Meng A."/>
            <person name="Brown T."/>
            <person name="Cohen L."/>
        </authorList>
    </citation>
    <scope>NUCLEOTIDE SEQUENCE</scope>
    <source>
        <strain evidence="4">CCMP125</strain>
    </source>
</reference>
<gene>
    <name evidence="4" type="ORF">APAL1065_LOCUS14556</name>
</gene>
<feature type="signal peptide" evidence="2">
    <location>
        <begin position="1"/>
        <end position="19"/>
    </location>
</feature>
<dbReference type="CDD" id="cd00350">
    <property type="entry name" value="rubredoxin_like"/>
    <property type="match status" value="1"/>
</dbReference>
<accession>A0A7S3DRF8</accession>
<dbReference type="Gene3D" id="2.20.28.10">
    <property type="match status" value="1"/>
</dbReference>
<evidence type="ECO:0000256" key="1">
    <source>
        <dbReference type="SAM" id="MobiDB-lite"/>
    </source>
</evidence>
<feature type="chain" id="PRO_5030688737" description="Rubredoxin-like domain-containing protein" evidence="2">
    <location>
        <begin position="20"/>
        <end position="500"/>
    </location>
</feature>
<evidence type="ECO:0000256" key="2">
    <source>
        <dbReference type="SAM" id="SignalP"/>
    </source>
</evidence>
<dbReference type="AlphaFoldDB" id="A0A7S3DRF8"/>
<dbReference type="EMBL" id="HBHT01021716">
    <property type="protein sequence ID" value="CAD9971440.1"/>
    <property type="molecule type" value="Transcribed_RNA"/>
</dbReference>
<organism evidence="4">
    <name type="scientific">Entomoneis paludosa</name>
    <dbReference type="NCBI Taxonomy" id="265537"/>
    <lineage>
        <taxon>Eukaryota</taxon>
        <taxon>Sar</taxon>
        <taxon>Stramenopiles</taxon>
        <taxon>Ochrophyta</taxon>
        <taxon>Bacillariophyta</taxon>
        <taxon>Bacillariophyceae</taxon>
        <taxon>Bacillariophycidae</taxon>
        <taxon>Entomoneidaceae</taxon>
        <taxon>Entomoneis</taxon>
    </lineage>
</organism>
<evidence type="ECO:0000313" key="4">
    <source>
        <dbReference type="EMBL" id="CAD9971440.1"/>
    </source>
</evidence>
<feature type="domain" description="Rubredoxin-like" evidence="3">
    <location>
        <begin position="452"/>
        <end position="494"/>
    </location>
</feature>
<dbReference type="PROSITE" id="PS50903">
    <property type="entry name" value="RUBREDOXIN_LIKE"/>
    <property type="match status" value="1"/>
</dbReference>
<evidence type="ECO:0000259" key="3">
    <source>
        <dbReference type="PROSITE" id="PS50903"/>
    </source>
</evidence>
<proteinExistence type="predicted"/>
<dbReference type="InterPro" id="IPR024934">
    <property type="entry name" value="Rubredoxin-like_dom"/>
</dbReference>
<feature type="region of interest" description="Disordered" evidence="1">
    <location>
        <begin position="122"/>
        <end position="143"/>
    </location>
</feature>